<feature type="region of interest" description="Disordered" evidence="1">
    <location>
        <begin position="1"/>
        <end position="86"/>
    </location>
</feature>
<evidence type="ECO:0000313" key="2">
    <source>
        <dbReference type="EMBL" id="EGW07926.1"/>
    </source>
</evidence>
<reference evidence="3" key="1">
    <citation type="journal article" date="2011" name="Nat. Biotechnol.">
        <title>The genomic sequence of the Chinese hamster ovary (CHO)-K1 cell line.</title>
        <authorList>
            <person name="Xu X."/>
            <person name="Nagarajan H."/>
            <person name="Lewis N.E."/>
            <person name="Pan S."/>
            <person name="Cai Z."/>
            <person name="Liu X."/>
            <person name="Chen W."/>
            <person name="Xie M."/>
            <person name="Wang W."/>
            <person name="Hammond S."/>
            <person name="Andersen M.R."/>
            <person name="Neff N."/>
            <person name="Passarelli B."/>
            <person name="Koh W."/>
            <person name="Fan H.C."/>
            <person name="Wang J."/>
            <person name="Gui Y."/>
            <person name="Lee K.H."/>
            <person name="Betenbaugh M.J."/>
            <person name="Quake S.R."/>
            <person name="Famili I."/>
            <person name="Palsson B.O."/>
            <person name="Wang J."/>
        </authorList>
    </citation>
    <scope>NUCLEOTIDE SEQUENCE [LARGE SCALE GENOMIC DNA]</scope>
    <source>
        <strain evidence="3">CHO K1 cell line</strain>
    </source>
</reference>
<sequence length="86" mass="9302">MPGPEDLSIKTCENSDGPKDCLPEQSQEAGGSQGQDPNVYQNSDGACSFSQEMKEKAKADQDPERPSPQGSQEICPEDDTYSYVLS</sequence>
<dbReference type="Proteomes" id="UP000001075">
    <property type="component" value="Unassembled WGS sequence"/>
</dbReference>
<feature type="compositionally biased region" description="Polar residues" evidence="1">
    <location>
        <begin position="36"/>
        <end position="51"/>
    </location>
</feature>
<dbReference type="GO" id="GO:0030154">
    <property type="term" value="P:cell differentiation"/>
    <property type="evidence" value="ECO:0007669"/>
    <property type="project" value="InterPro"/>
</dbReference>
<dbReference type="InterPro" id="IPR033272">
    <property type="entry name" value="Hemogen"/>
</dbReference>
<dbReference type="eggNOG" id="ENOG502SBFR">
    <property type="taxonomic scope" value="Eukaryota"/>
</dbReference>
<dbReference type="GO" id="GO:0005654">
    <property type="term" value="C:nucleoplasm"/>
    <property type="evidence" value="ECO:0007669"/>
    <property type="project" value="TreeGrafter"/>
</dbReference>
<evidence type="ECO:0000256" key="1">
    <source>
        <dbReference type="SAM" id="MobiDB-lite"/>
    </source>
</evidence>
<feature type="compositionally biased region" description="Basic and acidic residues" evidence="1">
    <location>
        <begin position="52"/>
        <end position="65"/>
    </location>
</feature>
<dbReference type="AlphaFoldDB" id="G3H7F6"/>
<dbReference type="PANTHER" id="PTHR15993:SF6">
    <property type="entry name" value="HEMOGEN"/>
    <property type="match status" value="1"/>
</dbReference>
<dbReference type="PANTHER" id="PTHR15993">
    <property type="entry name" value="HEMOGEN"/>
    <property type="match status" value="1"/>
</dbReference>
<dbReference type="GO" id="GO:0045667">
    <property type="term" value="P:regulation of osteoblast differentiation"/>
    <property type="evidence" value="ECO:0007669"/>
    <property type="project" value="TreeGrafter"/>
</dbReference>
<proteinExistence type="predicted"/>
<name>G3H7F6_CRIGR</name>
<dbReference type="PaxDb" id="10029-XP_007617681.1"/>
<dbReference type="STRING" id="10029.G3H7F6"/>
<evidence type="ECO:0000313" key="3">
    <source>
        <dbReference type="Proteomes" id="UP000001075"/>
    </source>
</evidence>
<dbReference type="EMBL" id="JH000194">
    <property type="protein sequence ID" value="EGW07926.1"/>
    <property type="molecule type" value="Genomic_DNA"/>
</dbReference>
<gene>
    <name evidence="2" type="ORF">I79_006287</name>
</gene>
<protein>
    <submittedName>
        <fullName evidence="2">Hemogen</fullName>
    </submittedName>
</protein>
<dbReference type="InParanoid" id="G3H7F6"/>
<organism evidence="2 3">
    <name type="scientific">Cricetulus griseus</name>
    <name type="common">Chinese hamster</name>
    <name type="synonym">Cricetulus barabensis griseus</name>
    <dbReference type="NCBI Taxonomy" id="10029"/>
    <lineage>
        <taxon>Eukaryota</taxon>
        <taxon>Metazoa</taxon>
        <taxon>Chordata</taxon>
        <taxon>Craniata</taxon>
        <taxon>Vertebrata</taxon>
        <taxon>Euteleostomi</taxon>
        <taxon>Mammalia</taxon>
        <taxon>Eutheria</taxon>
        <taxon>Euarchontoglires</taxon>
        <taxon>Glires</taxon>
        <taxon>Rodentia</taxon>
        <taxon>Myomorpha</taxon>
        <taxon>Muroidea</taxon>
        <taxon>Cricetidae</taxon>
        <taxon>Cricetinae</taxon>
        <taxon>Cricetulus</taxon>
    </lineage>
</organism>
<accession>G3H7F6</accession>